<feature type="non-terminal residue" evidence="1">
    <location>
        <position position="103"/>
    </location>
</feature>
<sequence length="103" mass="11436">HIPAAMKQQWVTMSAQMTPKAIAQVTNTSRRTINRVLRLSHLTGSVVRRPLESGRPHLLSAADVLYLLSCIECTPDIFLLELQHALHKARGVEVSEITIGQTL</sequence>
<evidence type="ECO:0000313" key="1">
    <source>
        <dbReference type="EMBL" id="KAG1791022.1"/>
    </source>
</evidence>
<name>A0A9P7DFY7_9AGAM</name>
<dbReference type="EMBL" id="JABBWE010000045">
    <property type="protein sequence ID" value="KAG1791022.1"/>
    <property type="molecule type" value="Genomic_DNA"/>
</dbReference>
<evidence type="ECO:0000313" key="2">
    <source>
        <dbReference type="Proteomes" id="UP000719766"/>
    </source>
</evidence>
<comment type="caution">
    <text evidence="1">The sequence shown here is derived from an EMBL/GenBank/DDBJ whole genome shotgun (WGS) entry which is preliminary data.</text>
</comment>
<dbReference type="GeneID" id="64589991"/>
<dbReference type="AlphaFoldDB" id="A0A9P7DFY7"/>
<organism evidence="1 2">
    <name type="scientific">Suillus plorans</name>
    <dbReference type="NCBI Taxonomy" id="116603"/>
    <lineage>
        <taxon>Eukaryota</taxon>
        <taxon>Fungi</taxon>
        <taxon>Dikarya</taxon>
        <taxon>Basidiomycota</taxon>
        <taxon>Agaricomycotina</taxon>
        <taxon>Agaricomycetes</taxon>
        <taxon>Agaricomycetidae</taxon>
        <taxon>Boletales</taxon>
        <taxon>Suillineae</taxon>
        <taxon>Suillaceae</taxon>
        <taxon>Suillus</taxon>
    </lineage>
</organism>
<gene>
    <name evidence="1" type="ORF">HD556DRAFT_1193177</name>
</gene>
<reference evidence="1" key="1">
    <citation type="journal article" date="2020" name="New Phytol.">
        <title>Comparative genomics reveals dynamic genome evolution in host specialist ectomycorrhizal fungi.</title>
        <authorList>
            <person name="Lofgren L.A."/>
            <person name="Nguyen N.H."/>
            <person name="Vilgalys R."/>
            <person name="Ruytinx J."/>
            <person name="Liao H.L."/>
            <person name="Branco S."/>
            <person name="Kuo A."/>
            <person name="LaButti K."/>
            <person name="Lipzen A."/>
            <person name="Andreopoulos W."/>
            <person name="Pangilinan J."/>
            <person name="Riley R."/>
            <person name="Hundley H."/>
            <person name="Na H."/>
            <person name="Barry K."/>
            <person name="Grigoriev I.V."/>
            <person name="Stajich J.E."/>
            <person name="Kennedy P.G."/>
        </authorList>
    </citation>
    <scope>NUCLEOTIDE SEQUENCE</scope>
    <source>
        <strain evidence="1">S12</strain>
    </source>
</reference>
<dbReference type="OrthoDB" id="2641874at2759"/>
<feature type="non-terminal residue" evidence="1">
    <location>
        <position position="1"/>
    </location>
</feature>
<proteinExistence type="predicted"/>
<protein>
    <submittedName>
        <fullName evidence="1">Uncharacterized protein</fullName>
    </submittedName>
</protein>
<dbReference type="Proteomes" id="UP000719766">
    <property type="component" value="Unassembled WGS sequence"/>
</dbReference>
<dbReference type="SUPFAM" id="SSF46689">
    <property type="entry name" value="Homeodomain-like"/>
    <property type="match status" value="1"/>
</dbReference>
<accession>A0A9P7DFY7</accession>
<dbReference type="RefSeq" id="XP_041157932.1">
    <property type="nucleotide sequence ID" value="XM_041296227.1"/>
</dbReference>
<dbReference type="InterPro" id="IPR009057">
    <property type="entry name" value="Homeodomain-like_sf"/>
</dbReference>
<keyword evidence="2" id="KW-1185">Reference proteome</keyword>